<dbReference type="EMBL" id="PZQS01000002">
    <property type="protein sequence ID" value="PVD35789.1"/>
    <property type="molecule type" value="Genomic_DNA"/>
</dbReference>
<protein>
    <submittedName>
        <fullName evidence="2">Uncharacterized protein</fullName>
    </submittedName>
</protein>
<evidence type="ECO:0000313" key="2">
    <source>
        <dbReference type="EMBL" id="PVD35789.1"/>
    </source>
</evidence>
<sequence>MQTGWVRWIEEKNLVVNNRRQFFVFSHIYVGSAASSLTSAFQLALVVSSLHAPGPTTPAAVDSPHTSDAPFTDAESTTPGVQAWCKNTWCYCSCINRLCIVNHSPFPIFGRRRSPGDRRRNGADVVGDGDW</sequence>
<comment type="caution">
    <text evidence="2">The sequence shown here is derived from an EMBL/GenBank/DDBJ whole genome shotgun (WGS) entry which is preliminary data.</text>
</comment>
<feature type="region of interest" description="Disordered" evidence="1">
    <location>
        <begin position="111"/>
        <end position="131"/>
    </location>
</feature>
<dbReference type="Proteomes" id="UP000245119">
    <property type="component" value="Linkage Group LG2"/>
</dbReference>
<gene>
    <name evidence="2" type="ORF">C0Q70_02753</name>
</gene>
<dbReference type="AlphaFoldDB" id="A0A2T7PQT9"/>
<reference evidence="2 3" key="1">
    <citation type="submission" date="2018-04" db="EMBL/GenBank/DDBJ databases">
        <title>The genome of golden apple snail Pomacea canaliculata provides insight into stress tolerance and invasive adaptation.</title>
        <authorList>
            <person name="Liu C."/>
            <person name="Liu B."/>
            <person name="Ren Y."/>
            <person name="Zhang Y."/>
            <person name="Wang H."/>
            <person name="Li S."/>
            <person name="Jiang F."/>
            <person name="Yin L."/>
            <person name="Zhang G."/>
            <person name="Qian W."/>
            <person name="Fan W."/>
        </authorList>
    </citation>
    <scope>NUCLEOTIDE SEQUENCE [LARGE SCALE GENOMIC DNA]</scope>
    <source>
        <strain evidence="2">SZHN2017</strain>
        <tissue evidence="2">Muscle</tissue>
    </source>
</reference>
<evidence type="ECO:0000313" key="3">
    <source>
        <dbReference type="Proteomes" id="UP000245119"/>
    </source>
</evidence>
<keyword evidence="3" id="KW-1185">Reference proteome</keyword>
<proteinExistence type="predicted"/>
<organism evidence="2 3">
    <name type="scientific">Pomacea canaliculata</name>
    <name type="common">Golden apple snail</name>
    <dbReference type="NCBI Taxonomy" id="400727"/>
    <lineage>
        <taxon>Eukaryota</taxon>
        <taxon>Metazoa</taxon>
        <taxon>Spiralia</taxon>
        <taxon>Lophotrochozoa</taxon>
        <taxon>Mollusca</taxon>
        <taxon>Gastropoda</taxon>
        <taxon>Caenogastropoda</taxon>
        <taxon>Architaenioglossa</taxon>
        <taxon>Ampullarioidea</taxon>
        <taxon>Ampullariidae</taxon>
        <taxon>Pomacea</taxon>
    </lineage>
</organism>
<name>A0A2T7PQT9_POMCA</name>
<accession>A0A2T7PQT9</accession>
<evidence type="ECO:0000256" key="1">
    <source>
        <dbReference type="SAM" id="MobiDB-lite"/>
    </source>
</evidence>